<evidence type="ECO:0000313" key="2">
    <source>
        <dbReference type="Proteomes" id="UP001589887"/>
    </source>
</evidence>
<comment type="caution">
    <text evidence="1">The sequence shown here is derived from an EMBL/GenBank/DDBJ whole genome shotgun (WGS) entry which is preliminary data.</text>
</comment>
<dbReference type="EMBL" id="JBHMQV010000009">
    <property type="protein sequence ID" value="MFC0845005.1"/>
    <property type="molecule type" value="Genomic_DNA"/>
</dbReference>
<protein>
    <submittedName>
        <fullName evidence="1">Uncharacterized protein</fullName>
    </submittedName>
</protein>
<proteinExistence type="predicted"/>
<sequence>MTVPHNDTLARPEGAATQWVDYGVNCRNVYGGIHFHPVVPAVGPDRPQQMQASPISAARHAVVCSGLAILADVCERASAALLAVGGLTSPDRRQR</sequence>
<organism evidence="1 2">
    <name type="scientific">Streptomyces noboritoensis</name>
    <dbReference type="NCBI Taxonomy" id="67337"/>
    <lineage>
        <taxon>Bacteria</taxon>
        <taxon>Bacillati</taxon>
        <taxon>Actinomycetota</taxon>
        <taxon>Actinomycetes</taxon>
        <taxon>Kitasatosporales</taxon>
        <taxon>Streptomycetaceae</taxon>
        <taxon>Streptomyces</taxon>
    </lineage>
</organism>
<name>A0ABV6TGU3_9ACTN</name>
<accession>A0ABV6TGU3</accession>
<keyword evidence="2" id="KW-1185">Reference proteome</keyword>
<evidence type="ECO:0000313" key="1">
    <source>
        <dbReference type="EMBL" id="MFC0845005.1"/>
    </source>
</evidence>
<gene>
    <name evidence="1" type="ORF">ACFH04_14965</name>
</gene>
<dbReference type="Proteomes" id="UP001589887">
    <property type="component" value="Unassembled WGS sequence"/>
</dbReference>
<dbReference type="RefSeq" id="WP_394319606.1">
    <property type="nucleotide sequence ID" value="NZ_JBHMQV010000009.1"/>
</dbReference>
<reference evidence="1 2" key="1">
    <citation type="submission" date="2024-09" db="EMBL/GenBank/DDBJ databases">
        <authorList>
            <person name="Sun Q."/>
            <person name="Mori K."/>
        </authorList>
    </citation>
    <scope>NUCLEOTIDE SEQUENCE [LARGE SCALE GENOMIC DNA]</scope>
    <source>
        <strain evidence="1 2">JCM 4557</strain>
    </source>
</reference>